<name>A0AAV3U817_9ALTE</name>
<accession>A0AAV3U817</accession>
<keyword evidence="1" id="KW-1133">Transmembrane helix</keyword>
<evidence type="ECO:0000313" key="2">
    <source>
        <dbReference type="EMBL" id="GAA4957710.1"/>
    </source>
</evidence>
<gene>
    <name evidence="2" type="ORF">GCM10025791_42820</name>
</gene>
<organism evidence="2 3">
    <name type="scientific">Halioxenophilus aromaticivorans</name>
    <dbReference type="NCBI Taxonomy" id="1306992"/>
    <lineage>
        <taxon>Bacteria</taxon>
        <taxon>Pseudomonadati</taxon>
        <taxon>Pseudomonadota</taxon>
        <taxon>Gammaproteobacteria</taxon>
        <taxon>Alteromonadales</taxon>
        <taxon>Alteromonadaceae</taxon>
        <taxon>Halioxenophilus</taxon>
    </lineage>
</organism>
<keyword evidence="1" id="KW-0472">Membrane</keyword>
<keyword evidence="1" id="KW-0812">Transmembrane</keyword>
<protein>
    <recommendedName>
        <fullName evidence="4">DUF2909 domain-containing protein</fullName>
    </recommendedName>
</protein>
<dbReference type="Pfam" id="PF11137">
    <property type="entry name" value="DUF2909"/>
    <property type="match status" value="1"/>
</dbReference>
<dbReference type="AlphaFoldDB" id="A0AAV3U817"/>
<evidence type="ECO:0008006" key="4">
    <source>
        <dbReference type="Google" id="ProtNLM"/>
    </source>
</evidence>
<evidence type="ECO:0000256" key="1">
    <source>
        <dbReference type="SAM" id="Phobius"/>
    </source>
</evidence>
<reference evidence="3" key="1">
    <citation type="journal article" date="2019" name="Int. J. Syst. Evol. Microbiol.">
        <title>The Global Catalogue of Microorganisms (GCM) 10K type strain sequencing project: providing services to taxonomists for standard genome sequencing and annotation.</title>
        <authorList>
            <consortium name="The Broad Institute Genomics Platform"/>
            <consortium name="The Broad Institute Genome Sequencing Center for Infectious Disease"/>
            <person name="Wu L."/>
            <person name="Ma J."/>
        </authorList>
    </citation>
    <scope>NUCLEOTIDE SEQUENCE [LARGE SCALE GENOMIC DNA]</scope>
    <source>
        <strain evidence="3">JCM 19134</strain>
    </source>
</reference>
<keyword evidence="3" id="KW-1185">Reference proteome</keyword>
<dbReference type="EMBL" id="BAABLX010000075">
    <property type="protein sequence ID" value="GAA4957710.1"/>
    <property type="molecule type" value="Genomic_DNA"/>
</dbReference>
<dbReference type="RefSeq" id="WP_345427148.1">
    <property type="nucleotide sequence ID" value="NZ_AP031496.1"/>
</dbReference>
<sequence>MLLKTIIVVLFLLVVFSLSRALVYLLKDQQEPRKRVLYALGIRISLAGLLLLCIFYGLATGQLGSKAPWDKGPANAGPQPEAD</sequence>
<evidence type="ECO:0000313" key="3">
    <source>
        <dbReference type="Proteomes" id="UP001409585"/>
    </source>
</evidence>
<proteinExistence type="predicted"/>
<feature type="transmembrane region" description="Helical" evidence="1">
    <location>
        <begin position="37"/>
        <end position="59"/>
    </location>
</feature>
<comment type="caution">
    <text evidence="2">The sequence shown here is derived from an EMBL/GenBank/DDBJ whole genome shotgun (WGS) entry which is preliminary data.</text>
</comment>
<dbReference type="Proteomes" id="UP001409585">
    <property type="component" value="Unassembled WGS sequence"/>
</dbReference>
<dbReference type="InterPro" id="IPR021313">
    <property type="entry name" value="DUF2909"/>
</dbReference>